<evidence type="ECO:0000256" key="9">
    <source>
        <dbReference type="RuleBase" id="RU004511"/>
    </source>
</evidence>
<proteinExistence type="inferred from homology"/>
<dbReference type="GO" id="GO:0006096">
    <property type="term" value="P:glycolytic process"/>
    <property type="evidence" value="ECO:0007669"/>
    <property type="project" value="UniProtKB-KW"/>
</dbReference>
<dbReference type="InterPro" id="IPR005952">
    <property type="entry name" value="Phosphogly_mut1"/>
</dbReference>
<dbReference type="Pfam" id="PF00300">
    <property type="entry name" value="His_Phos_1"/>
    <property type="match status" value="2"/>
</dbReference>
<comment type="catalytic activity">
    <reaction evidence="1 9">
        <text>(2R)-2-phosphoglycerate = (2R)-3-phosphoglycerate</text>
        <dbReference type="Rhea" id="RHEA:15901"/>
        <dbReference type="ChEBI" id="CHEBI:58272"/>
        <dbReference type="ChEBI" id="CHEBI:58289"/>
        <dbReference type="EC" id="5.4.2.11"/>
    </reaction>
</comment>
<dbReference type="InterPro" id="IPR013078">
    <property type="entry name" value="His_Pase_superF_clade-1"/>
</dbReference>
<dbReference type="Proteomes" id="UP001306508">
    <property type="component" value="Unassembled WGS sequence"/>
</dbReference>
<dbReference type="InterPro" id="IPR029033">
    <property type="entry name" value="His_PPase_superfam"/>
</dbReference>
<dbReference type="Gene3D" id="3.40.50.1240">
    <property type="entry name" value="Phosphoglycerate mutase-like"/>
    <property type="match status" value="1"/>
</dbReference>
<evidence type="ECO:0000256" key="4">
    <source>
        <dbReference type="ARBA" id="ARBA00023152"/>
    </source>
</evidence>
<dbReference type="NCBIfam" id="TIGR01258">
    <property type="entry name" value="pgm_1"/>
    <property type="match status" value="1"/>
</dbReference>
<feature type="binding site" evidence="7">
    <location>
        <position position="72"/>
    </location>
    <ligand>
        <name>substrate</name>
    </ligand>
</feature>
<feature type="binding site" evidence="7">
    <location>
        <begin position="128"/>
        <end position="131"/>
    </location>
    <ligand>
        <name>substrate</name>
    </ligand>
</feature>
<comment type="similarity">
    <text evidence="3 9">Belongs to the phosphoglycerate mutase family. BPG-dependent PGAM subfamily.</text>
</comment>
<evidence type="ECO:0000256" key="7">
    <source>
        <dbReference type="PIRSR" id="PIRSR613078-2"/>
    </source>
</evidence>
<evidence type="ECO:0000256" key="2">
    <source>
        <dbReference type="ARBA" id="ARBA00004798"/>
    </source>
</evidence>
<dbReference type="InterPro" id="IPR001345">
    <property type="entry name" value="PG/BPGM_mutase_AS"/>
</dbReference>
<organism evidence="10 11">
    <name type="scientific">Arxiozyma heterogenica</name>
    <dbReference type="NCBI Taxonomy" id="278026"/>
    <lineage>
        <taxon>Eukaryota</taxon>
        <taxon>Fungi</taxon>
        <taxon>Dikarya</taxon>
        <taxon>Ascomycota</taxon>
        <taxon>Saccharomycotina</taxon>
        <taxon>Saccharomycetes</taxon>
        <taxon>Saccharomycetales</taxon>
        <taxon>Saccharomycetaceae</taxon>
        <taxon>Arxiozyma</taxon>
    </lineage>
</organism>
<dbReference type="GO" id="GO:0004619">
    <property type="term" value="F:phosphoglycerate mutase activity"/>
    <property type="evidence" value="ECO:0007669"/>
    <property type="project" value="UniProtKB-EC"/>
</dbReference>
<feature type="active site" description="Proton donor/acceptor" evidence="6">
    <location>
        <position position="128"/>
    </location>
</feature>
<dbReference type="AlphaFoldDB" id="A0AAN7WM78"/>
<keyword evidence="5 9" id="KW-0413">Isomerase</keyword>
<sequence>MMTASSETFKLFVLRHGQSELNHENIFCGWIDAHLTEKGKNQAKNTAKLIRDYCDTNNIKLPEIGYTSRLIRTQETMEVILQSLGKTGKFEIISAVADDLQNVSFPTISSQEQENGVIQVLQSWRLNERHYGSWQGQRKPKILEQYGDEQYMYIRRDYNGKPPKVDLNLEMIQENNEKGALTGYEFKEPNRHQKYHEEEAKGEVLPSSESLSEVVKRMKPFLENIILRFGKEQDQDSCLIVAHGSSVRSILKVLENISDSAIKDIDIPNGIPLVIELNKSDFGLVRSFYLDPESAKINAAKVRNEGFEKSP</sequence>
<dbReference type="PIRSF" id="PIRSF000709">
    <property type="entry name" value="6PFK_2-Ptase"/>
    <property type="match status" value="1"/>
</dbReference>
<keyword evidence="11" id="KW-1185">Reference proteome</keyword>
<dbReference type="PANTHER" id="PTHR11931">
    <property type="entry name" value="PHOSPHOGLYCERATE MUTASE"/>
    <property type="match status" value="1"/>
</dbReference>
<evidence type="ECO:0000313" key="11">
    <source>
        <dbReference type="Proteomes" id="UP001306508"/>
    </source>
</evidence>
<evidence type="ECO:0000256" key="3">
    <source>
        <dbReference type="ARBA" id="ARBA00006717"/>
    </source>
</evidence>
<name>A0AAN7WM78_9SACH</name>
<evidence type="ECO:0000256" key="8">
    <source>
        <dbReference type="PIRSR" id="PIRSR613078-3"/>
    </source>
</evidence>
<evidence type="ECO:0000256" key="5">
    <source>
        <dbReference type="ARBA" id="ARBA00023235"/>
    </source>
</evidence>
<keyword evidence="4 9" id="KW-0324">Glycolysis</keyword>
<feature type="binding site" evidence="7">
    <location>
        <begin position="15"/>
        <end position="22"/>
    </location>
    <ligand>
        <name>substrate</name>
    </ligand>
</feature>
<evidence type="ECO:0000313" key="10">
    <source>
        <dbReference type="EMBL" id="KAK5779373.1"/>
    </source>
</evidence>
<dbReference type="HAMAP" id="MF_01039">
    <property type="entry name" value="PGAM_GpmA"/>
    <property type="match status" value="1"/>
</dbReference>
<comment type="pathway">
    <text evidence="2 9">Carbohydrate degradation; glycolysis; pyruvate from D-glyceraldehyde 3-phosphate: step 3/5.</text>
</comment>
<feature type="binding site" evidence="7">
    <location>
        <begin position="155"/>
        <end position="156"/>
    </location>
    <ligand>
        <name>substrate</name>
    </ligand>
</feature>
<feature type="site" description="Transition state stabilizer" evidence="8">
    <location>
        <position position="243"/>
    </location>
</feature>
<feature type="binding site" evidence="7">
    <location>
        <position position="139"/>
    </location>
    <ligand>
        <name>substrate</name>
    </ligand>
</feature>
<dbReference type="CDD" id="cd07067">
    <property type="entry name" value="HP_PGM_like"/>
    <property type="match status" value="1"/>
</dbReference>
<dbReference type="EMBL" id="JAWIZZ010000047">
    <property type="protein sequence ID" value="KAK5779373.1"/>
    <property type="molecule type" value="Genomic_DNA"/>
</dbReference>
<feature type="active site" description="Tele-phosphohistidine intermediate" evidence="6">
    <location>
        <position position="16"/>
    </location>
</feature>
<comment type="caution">
    <text evidence="10">The sequence shown here is derived from an EMBL/GenBank/DDBJ whole genome shotgun (WGS) entry which is preliminary data.</text>
</comment>
<protein>
    <recommendedName>
        <fullName evidence="9">Phosphoglycerate mutase</fullName>
        <ecNumber evidence="9">5.4.2.11</ecNumber>
    </recommendedName>
</protein>
<dbReference type="SUPFAM" id="SSF53254">
    <property type="entry name" value="Phosphoglycerate mutase-like"/>
    <property type="match status" value="1"/>
</dbReference>
<dbReference type="EC" id="5.4.2.11" evidence="9"/>
<accession>A0AAN7WM78</accession>
<dbReference type="PROSITE" id="PS00175">
    <property type="entry name" value="PG_MUTASE"/>
    <property type="match status" value="1"/>
</dbReference>
<dbReference type="SMART" id="SM00855">
    <property type="entry name" value="PGAM"/>
    <property type="match status" value="1"/>
</dbReference>
<evidence type="ECO:0000256" key="1">
    <source>
        <dbReference type="ARBA" id="ARBA00000380"/>
    </source>
</evidence>
<reference evidence="11" key="1">
    <citation type="submission" date="2023-07" db="EMBL/GenBank/DDBJ databases">
        <title>A draft genome of Kazachstania heterogenica Y-27499.</title>
        <authorList>
            <person name="Donic C."/>
            <person name="Kralova J.S."/>
            <person name="Fidel L."/>
            <person name="Ben-Dor S."/>
            <person name="Jung S."/>
        </authorList>
    </citation>
    <scope>NUCLEOTIDE SEQUENCE [LARGE SCALE GENOMIC DNA]</scope>
    <source>
        <strain evidence="11">Y27499</strain>
    </source>
</reference>
<gene>
    <name evidence="10" type="ORF">RI543_003264</name>
</gene>
<evidence type="ECO:0000256" key="6">
    <source>
        <dbReference type="PIRSR" id="PIRSR613078-1"/>
    </source>
</evidence>